<dbReference type="eggNOG" id="COG1359">
    <property type="taxonomic scope" value="Bacteria"/>
</dbReference>
<dbReference type="KEGG" id="nar:Saro_0948"/>
<dbReference type="SUPFAM" id="SSF54909">
    <property type="entry name" value="Dimeric alpha+beta barrel"/>
    <property type="match status" value="1"/>
</dbReference>
<dbReference type="Pfam" id="PF03992">
    <property type="entry name" value="ABM"/>
    <property type="match status" value="1"/>
</dbReference>
<dbReference type="InterPro" id="IPR007138">
    <property type="entry name" value="ABM_dom"/>
</dbReference>
<dbReference type="InterPro" id="IPR011008">
    <property type="entry name" value="Dimeric_a/b-barrel"/>
</dbReference>
<evidence type="ECO:0000313" key="3">
    <source>
        <dbReference type="Proteomes" id="UP000009134"/>
    </source>
</evidence>
<reference evidence="3" key="1">
    <citation type="submission" date="2006-01" db="EMBL/GenBank/DDBJ databases">
        <title>Complete sequence of Novosphingobium aromaticivorans DSM 12444.</title>
        <authorList>
            <consortium name="US DOE Joint Genome Institute"/>
            <person name="Copeland A."/>
            <person name="Lucas S."/>
            <person name="Lapidus A."/>
            <person name="Barry K."/>
            <person name="Detter J.C."/>
            <person name="Glavina T."/>
            <person name="Hammon N."/>
            <person name="Israni S."/>
            <person name="Pitluck S."/>
            <person name="Chain P."/>
            <person name="Malfatti S."/>
            <person name="Shin M."/>
            <person name="Vergez L."/>
            <person name="Schmutz J."/>
            <person name="Larimer F."/>
            <person name="Land M."/>
            <person name="Kyrpides N."/>
            <person name="Ivanova N."/>
            <person name="Fredrickson J."/>
            <person name="Balkwill D."/>
            <person name="Romine M.F."/>
            <person name="Richardson P."/>
        </authorList>
    </citation>
    <scope>NUCLEOTIDE SEQUENCE [LARGE SCALE GENOMIC DNA]</scope>
    <source>
        <strain evidence="3">ATCC 700278 / DSM 12444 / CCUG 56034 / CIP 105152 / NBRC 16084 / F199</strain>
    </source>
</reference>
<keyword evidence="2" id="KW-0560">Oxidoreductase</keyword>
<dbReference type="PANTHER" id="PTHR33336">
    <property type="entry name" value="QUINOL MONOOXYGENASE YGIN-RELATED"/>
    <property type="match status" value="1"/>
</dbReference>
<organism evidence="2 3">
    <name type="scientific">Novosphingobium aromaticivorans (strain ATCC 700278 / DSM 12444 / CCUG 56034 / CIP 105152 / NBRC 16084 / F199)</name>
    <dbReference type="NCBI Taxonomy" id="279238"/>
    <lineage>
        <taxon>Bacteria</taxon>
        <taxon>Pseudomonadati</taxon>
        <taxon>Pseudomonadota</taxon>
        <taxon>Alphaproteobacteria</taxon>
        <taxon>Sphingomonadales</taxon>
        <taxon>Sphingomonadaceae</taxon>
        <taxon>Novosphingobium</taxon>
    </lineage>
</organism>
<dbReference type="InterPro" id="IPR050744">
    <property type="entry name" value="AI-2_Isomerase_LsrG"/>
</dbReference>
<dbReference type="AlphaFoldDB" id="Q2G9T0"/>
<dbReference type="STRING" id="279238.Saro_0948"/>
<dbReference type="HOGENOM" id="CLU_131496_13_2_5"/>
<dbReference type="Proteomes" id="UP000009134">
    <property type="component" value="Chromosome"/>
</dbReference>
<feature type="domain" description="ABM" evidence="1">
    <location>
        <begin position="18"/>
        <end position="107"/>
    </location>
</feature>
<name>Q2G9T0_NOVAD</name>
<keyword evidence="3" id="KW-1185">Reference proteome</keyword>
<evidence type="ECO:0000259" key="1">
    <source>
        <dbReference type="PROSITE" id="PS51725"/>
    </source>
</evidence>
<keyword evidence="2" id="KW-0503">Monooxygenase</keyword>
<accession>Q2G9T0</accession>
<sequence length="115" mass="12861">MAACWHHPNATAGEACVIIVMGSFRLPIENFDSALPMMEKVIAATRAEDGCLLYAYSRDTIDPGLVRVSEQWRDRAALDAHFRTQHMKVWAEERAALGLTERDIRVFEADEGVAV</sequence>
<proteinExistence type="predicted"/>
<dbReference type="EMBL" id="CP000248">
    <property type="protein sequence ID" value="ABD25393.1"/>
    <property type="molecule type" value="Genomic_DNA"/>
</dbReference>
<dbReference type="PROSITE" id="PS51725">
    <property type="entry name" value="ABM"/>
    <property type="match status" value="1"/>
</dbReference>
<dbReference type="PANTHER" id="PTHR33336:SF15">
    <property type="entry name" value="ABM DOMAIN-CONTAINING PROTEIN"/>
    <property type="match status" value="1"/>
</dbReference>
<gene>
    <name evidence="2" type="ordered locus">Saro_0948</name>
</gene>
<dbReference type="GO" id="GO:0004497">
    <property type="term" value="F:monooxygenase activity"/>
    <property type="evidence" value="ECO:0007669"/>
    <property type="project" value="UniProtKB-KW"/>
</dbReference>
<protein>
    <submittedName>
        <fullName evidence="2">Antibiotic biosynthesis monooxygenase</fullName>
    </submittedName>
</protein>
<dbReference type="Gene3D" id="3.30.70.100">
    <property type="match status" value="1"/>
</dbReference>
<evidence type="ECO:0000313" key="2">
    <source>
        <dbReference type="EMBL" id="ABD25393.1"/>
    </source>
</evidence>